<dbReference type="Proteomes" id="UP000232638">
    <property type="component" value="Chromosome"/>
</dbReference>
<organism evidence="1 2">
    <name type="scientific">Candidatus Thiodictyon syntrophicum</name>
    <dbReference type="NCBI Taxonomy" id="1166950"/>
    <lineage>
        <taxon>Bacteria</taxon>
        <taxon>Pseudomonadati</taxon>
        <taxon>Pseudomonadota</taxon>
        <taxon>Gammaproteobacteria</taxon>
        <taxon>Chromatiales</taxon>
        <taxon>Chromatiaceae</taxon>
        <taxon>Thiodictyon</taxon>
    </lineage>
</organism>
<dbReference type="RefSeq" id="WP_100921322.1">
    <property type="nucleotide sequence ID" value="NZ_CP020370.1"/>
</dbReference>
<evidence type="ECO:0000313" key="2">
    <source>
        <dbReference type="Proteomes" id="UP000232638"/>
    </source>
</evidence>
<dbReference type="KEGG" id="tsy:THSYN_23605"/>
<dbReference type="InterPro" id="IPR002636">
    <property type="entry name" value="DUF29"/>
</dbReference>
<keyword evidence="2" id="KW-1185">Reference proteome</keyword>
<name>A0A2K8UDH9_9GAMM</name>
<gene>
    <name evidence="1" type="ORF">THSYN_23605</name>
</gene>
<sequence length="151" mass="17431">MTGSPSYDRDFFGWLNTNAQLMRNRQFDQIDVEHIAEELEGMARSEKRELLNRLAVLLVHLLKWQYQAPKRTGSRRNTIVMQRMDIADLIEDSPSLKPLVAEKMQAAYEKAKLKAEDETGIDRRSFPSQCPYTLEQSLSPEFFPGDHSDLA</sequence>
<reference evidence="1 2" key="1">
    <citation type="submission" date="2017-03" db="EMBL/GenBank/DDBJ databases">
        <title>Complete genome sequence of Candidatus 'Thiodictyon syntrophicum' sp. nov. strain Cad16T, a photolithoautotroph purple sulfur bacterium isolated from an alpine meromictic lake.</title>
        <authorList>
            <person name="Luedin S.M."/>
            <person name="Pothier J.F."/>
            <person name="Danza F."/>
            <person name="Storelli N."/>
            <person name="Wittwer M."/>
            <person name="Tonolla M."/>
        </authorList>
    </citation>
    <scope>NUCLEOTIDE SEQUENCE [LARGE SCALE GENOMIC DNA]</scope>
    <source>
        <strain evidence="1 2">Cad16T</strain>
    </source>
</reference>
<evidence type="ECO:0008006" key="3">
    <source>
        <dbReference type="Google" id="ProtNLM"/>
    </source>
</evidence>
<dbReference type="EMBL" id="CP020370">
    <property type="protein sequence ID" value="AUB83640.1"/>
    <property type="molecule type" value="Genomic_DNA"/>
</dbReference>
<dbReference type="OrthoDB" id="5767965at2"/>
<dbReference type="Gene3D" id="1.20.1220.20">
    <property type="entry name" value="Uncharcterised protein PF01724"/>
    <property type="match status" value="1"/>
</dbReference>
<proteinExistence type="predicted"/>
<evidence type="ECO:0000313" key="1">
    <source>
        <dbReference type="EMBL" id="AUB83640.1"/>
    </source>
</evidence>
<accession>A0A2K8UDH9</accession>
<dbReference type="AlphaFoldDB" id="A0A2K8UDH9"/>
<protein>
    <recommendedName>
        <fullName evidence="3">DUF29 domain-containing protein</fullName>
    </recommendedName>
</protein>
<dbReference type="PANTHER" id="PTHR34235">
    <property type="entry name" value="SLR1203 PROTEIN-RELATED"/>
    <property type="match status" value="1"/>
</dbReference>
<dbReference type="Pfam" id="PF01724">
    <property type="entry name" value="DUF29"/>
    <property type="match status" value="1"/>
</dbReference>